<dbReference type="InterPro" id="IPR039968">
    <property type="entry name" value="BcerS-like"/>
</dbReference>
<proteinExistence type="predicted"/>
<dbReference type="Gene3D" id="3.40.630.30">
    <property type="match status" value="1"/>
</dbReference>
<dbReference type="InterPro" id="IPR016181">
    <property type="entry name" value="Acyl_CoA_acyltransferase"/>
</dbReference>
<evidence type="ECO:0000313" key="2">
    <source>
        <dbReference type="Proteomes" id="UP000886852"/>
    </source>
</evidence>
<protein>
    <recommendedName>
        <fullName evidence="3">N-acetyltransferase domain-containing protein</fullName>
    </recommendedName>
</protein>
<accession>A0A9D1MX56</accession>
<comment type="caution">
    <text evidence="1">The sequence shown here is derived from an EMBL/GenBank/DDBJ whole genome shotgun (WGS) entry which is preliminary data.</text>
</comment>
<dbReference type="PANTHER" id="PTHR41368">
    <property type="entry name" value="PROTEIN YGHO"/>
    <property type="match status" value="1"/>
</dbReference>
<reference evidence="1" key="2">
    <citation type="journal article" date="2021" name="PeerJ">
        <title>Extensive microbial diversity within the chicken gut microbiome revealed by metagenomics and culture.</title>
        <authorList>
            <person name="Gilroy R."/>
            <person name="Ravi A."/>
            <person name="Getino M."/>
            <person name="Pursley I."/>
            <person name="Horton D.L."/>
            <person name="Alikhan N.F."/>
            <person name="Baker D."/>
            <person name="Gharbi K."/>
            <person name="Hall N."/>
            <person name="Watson M."/>
            <person name="Adriaenssens E.M."/>
            <person name="Foster-Nyarko E."/>
            <person name="Jarju S."/>
            <person name="Secka A."/>
            <person name="Antonio M."/>
            <person name="Oren A."/>
            <person name="Chaudhuri R.R."/>
            <person name="La Ragione R."/>
            <person name="Hildebrand F."/>
            <person name="Pallen M.J."/>
        </authorList>
    </citation>
    <scope>NUCLEOTIDE SEQUENCE</scope>
    <source>
        <strain evidence="1">ChiHjej12B11-7776</strain>
    </source>
</reference>
<sequence>MRVINVDKNHIKQFVDFPQKLYADDDKYVPYMLADLTKTLKRLILKDKTYRALLVTEKDEVLARVLFTVDKNKQLNTEKCGFFCMFECIDSQKACNLMLDEMVRQMRDMGADYVSGTYFPFDQDNRRGILYQGFDRAPLIFTSYNPAYYNDLLVNYGMEKQTDALAYELKRNYVDDARLQRIAEFSQKKYDYRVETIDWKHLDRDIADFYSVMQQATNEIIYQDAPTMQALYNIVAQWKNYLNKDFILVARLNSDNTPIGIAMALPDFFQVFRKMRGKTDLKGILAFLKERKKITSIRAIMQYVVPAYQHTGAIVSLYRKMISSCDKNGITYAELGTIMENNAQSNGAIKALGGKLARVYRIYYRKI</sequence>
<dbReference type="AlphaFoldDB" id="A0A9D1MX56"/>
<organism evidence="1 2">
    <name type="scientific">Candidatus Fimimonas merdipullorum</name>
    <dbReference type="NCBI Taxonomy" id="2840822"/>
    <lineage>
        <taxon>Bacteria</taxon>
        <taxon>Pseudomonadati</taxon>
        <taxon>Myxococcota</taxon>
        <taxon>Myxococcia</taxon>
        <taxon>Myxococcales</taxon>
        <taxon>Cystobacterineae</taxon>
        <taxon>Myxococcaceae</taxon>
        <taxon>Myxococcaceae incertae sedis</taxon>
        <taxon>Candidatus Fimimonas</taxon>
    </lineage>
</organism>
<evidence type="ECO:0008006" key="3">
    <source>
        <dbReference type="Google" id="ProtNLM"/>
    </source>
</evidence>
<dbReference type="PANTHER" id="PTHR41368:SF1">
    <property type="entry name" value="PROTEIN YGHO"/>
    <property type="match status" value="1"/>
</dbReference>
<dbReference type="Proteomes" id="UP000886852">
    <property type="component" value="Unassembled WGS sequence"/>
</dbReference>
<gene>
    <name evidence="1" type="ORF">IAC72_01195</name>
</gene>
<reference evidence="1" key="1">
    <citation type="submission" date="2020-10" db="EMBL/GenBank/DDBJ databases">
        <authorList>
            <person name="Gilroy R."/>
        </authorList>
    </citation>
    <scope>NUCLEOTIDE SEQUENCE</scope>
    <source>
        <strain evidence="1">ChiHjej12B11-7776</strain>
    </source>
</reference>
<dbReference type="SUPFAM" id="SSF55729">
    <property type="entry name" value="Acyl-CoA N-acyltransferases (Nat)"/>
    <property type="match status" value="1"/>
</dbReference>
<dbReference type="EMBL" id="DVOC01000021">
    <property type="protein sequence ID" value="HIU90618.1"/>
    <property type="molecule type" value="Genomic_DNA"/>
</dbReference>
<evidence type="ECO:0000313" key="1">
    <source>
        <dbReference type="EMBL" id="HIU90618.1"/>
    </source>
</evidence>
<name>A0A9D1MX56_9BACT</name>